<organism evidence="16 17">
    <name type="scientific">Kineococcus gynurae</name>
    <dbReference type="NCBI Taxonomy" id="452979"/>
    <lineage>
        <taxon>Bacteria</taxon>
        <taxon>Bacillati</taxon>
        <taxon>Actinomycetota</taxon>
        <taxon>Actinomycetes</taxon>
        <taxon>Kineosporiales</taxon>
        <taxon>Kineosporiaceae</taxon>
        <taxon>Kineococcus</taxon>
    </lineage>
</organism>
<evidence type="ECO:0000256" key="5">
    <source>
        <dbReference type="ARBA" id="ARBA00011738"/>
    </source>
</evidence>
<evidence type="ECO:0000256" key="10">
    <source>
        <dbReference type="ARBA" id="ARBA00023211"/>
    </source>
</evidence>
<dbReference type="PANTHER" id="PTHR10638:SF86">
    <property type="entry name" value="COPPER AMINE OXIDASE 1-RELATED"/>
    <property type="match status" value="1"/>
</dbReference>
<dbReference type="EMBL" id="JBHMDM010000004">
    <property type="protein sequence ID" value="MFB9376766.1"/>
    <property type="molecule type" value="Genomic_DNA"/>
</dbReference>
<evidence type="ECO:0000256" key="6">
    <source>
        <dbReference type="ARBA" id="ARBA00022723"/>
    </source>
</evidence>
<protein>
    <recommendedName>
        <fullName evidence="11">Amine oxidase</fullName>
        <ecNumber evidence="11">1.4.3.-</ecNumber>
    </recommendedName>
</protein>
<evidence type="ECO:0000313" key="17">
    <source>
        <dbReference type="Proteomes" id="UP001589748"/>
    </source>
</evidence>
<dbReference type="Gene3D" id="2.70.98.20">
    <property type="entry name" value="Copper amine oxidase, catalytic domain"/>
    <property type="match status" value="1"/>
</dbReference>
<keyword evidence="7 11" id="KW-0801">TPQ</keyword>
<dbReference type="PROSITE" id="PS01164">
    <property type="entry name" value="COPPER_AMINE_OXID_1"/>
    <property type="match status" value="1"/>
</dbReference>
<dbReference type="InterPro" id="IPR054157">
    <property type="entry name" value="AGAO-like_N2"/>
</dbReference>
<feature type="region of interest" description="Disordered" evidence="12">
    <location>
        <begin position="478"/>
        <end position="502"/>
    </location>
</feature>
<dbReference type="Gene3D" id="3.10.450.40">
    <property type="match status" value="2"/>
</dbReference>
<comment type="similarity">
    <text evidence="4 11">Belongs to the copper/topaquinone oxidase family.</text>
</comment>
<accession>A0ABV5LRU1</accession>
<dbReference type="InterPro" id="IPR000269">
    <property type="entry name" value="Cu_amine_oxidase"/>
</dbReference>
<feature type="region of interest" description="Disordered" evidence="12">
    <location>
        <begin position="1"/>
        <end position="20"/>
    </location>
</feature>
<feature type="domain" description="Copper amine oxidase N3-terminal" evidence="14">
    <location>
        <begin position="106"/>
        <end position="205"/>
    </location>
</feature>
<evidence type="ECO:0000259" key="13">
    <source>
        <dbReference type="Pfam" id="PF01179"/>
    </source>
</evidence>
<evidence type="ECO:0000256" key="4">
    <source>
        <dbReference type="ARBA" id="ARBA00007983"/>
    </source>
</evidence>
<reference evidence="16 17" key="1">
    <citation type="submission" date="2024-09" db="EMBL/GenBank/DDBJ databases">
        <authorList>
            <person name="Sun Q."/>
            <person name="Mori K."/>
        </authorList>
    </citation>
    <scope>NUCLEOTIDE SEQUENCE [LARGE SCALE GENOMIC DNA]</scope>
    <source>
        <strain evidence="16 17">TISTR 1856</strain>
    </source>
</reference>
<comment type="cofactor">
    <cofactor evidence="2">
        <name>Mn(2+)</name>
        <dbReference type="ChEBI" id="CHEBI:29035"/>
    </cofactor>
</comment>
<evidence type="ECO:0000256" key="12">
    <source>
        <dbReference type="SAM" id="MobiDB-lite"/>
    </source>
</evidence>
<comment type="cofactor">
    <cofactor evidence="1">
        <name>Cu cation</name>
        <dbReference type="ChEBI" id="CHEBI:23378"/>
    </cofactor>
</comment>
<dbReference type="PANTHER" id="PTHR10638">
    <property type="entry name" value="COPPER AMINE OXIDASE"/>
    <property type="match status" value="1"/>
</dbReference>
<dbReference type="InterPro" id="IPR015798">
    <property type="entry name" value="Cu_amine_oxidase_C"/>
</dbReference>
<comment type="cofactor">
    <cofactor evidence="11">
        <name>Cu cation</name>
        <dbReference type="ChEBI" id="CHEBI:23378"/>
    </cofactor>
    <text evidence="11">Contains 1 topaquinone per subunit.</text>
</comment>
<comment type="cofactor">
    <cofactor evidence="3">
        <name>Zn(2+)</name>
        <dbReference type="ChEBI" id="CHEBI:29105"/>
    </cofactor>
</comment>
<dbReference type="Pfam" id="PF02728">
    <property type="entry name" value="Cu_amine_oxidN3"/>
    <property type="match status" value="1"/>
</dbReference>
<dbReference type="NCBIfam" id="NF008559">
    <property type="entry name" value="PRK11504.1"/>
    <property type="match status" value="1"/>
</dbReference>
<name>A0ABV5LRU1_9ACTN</name>
<evidence type="ECO:0000256" key="2">
    <source>
        <dbReference type="ARBA" id="ARBA00001936"/>
    </source>
</evidence>
<keyword evidence="10" id="KW-0464">Manganese</keyword>
<evidence type="ECO:0000256" key="8">
    <source>
        <dbReference type="ARBA" id="ARBA00023002"/>
    </source>
</evidence>
<evidence type="ECO:0000256" key="1">
    <source>
        <dbReference type="ARBA" id="ARBA00001935"/>
    </source>
</evidence>
<evidence type="ECO:0000256" key="9">
    <source>
        <dbReference type="ARBA" id="ARBA00023008"/>
    </source>
</evidence>
<evidence type="ECO:0000256" key="3">
    <source>
        <dbReference type="ARBA" id="ARBA00001947"/>
    </source>
</evidence>
<dbReference type="SUPFAM" id="SSF49998">
    <property type="entry name" value="Amine oxidase catalytic domain"/>
    <property type="match status" value="1"/>
</dbReference>
<sequence>MLAKRDSGSQTADVPHPLSPLTTAEFEANRDILRASGRIAETVRFATVTLAEPPKVDVQAWRSGDPVPRRARSIMWDRADNKTYEAVVDLVAGEVAEFEHLPGVTPNFTVDEWHDCNDVLKEEPRVVAALAARGITDLDLVLLDVWTYGHGVMPEIHRDRRLGWVDVWVRETPHGSPYAHPLSGLKFVVDMNTFELLEIDEAEVVAEPAPVMGEYEPDLLPAELAPQAVRAELKPLEITQPEGPSFTVEDGELRWQNFSVRLGFTAREGLVLQQLRYDDHGRVRDIAYRMSFAEMIVPYRDPGFDHYRRTAYDIGEWGLGYMTTSLELGCDCLGEIRYLDAVLTDSHGTPYTITNAICLHEEDDAVLWKHVDNLGRAEVRRSRRMVISFHATVANYEYLVYWRLYLDGTIECEVRATGIMVTTPIPVGEPTPATGTLVDERTYAPFHQHFLVARLDLDVDGPECTVFEVDSHALPIGEDNPHGLAVGTTSTPIRSEREAGRDVDWQRQRTWKVASATAKNAWGAPTAYKLASTAAIPHLFDPEAPQFKRAPVIGHDVWVTRHHDDELWPAGDHPTQSEVDHGMSRWIADDESLEGTDVVLWHVFGIHHVTRVEDWPIMPVDTVSFQLKAAGFFDRNPALDAPATVRATGHGCH</sequence>
<keyword evidence="17" id="KW-1185">Reference proteome</keyword>
<dbReference type="Proteomes" id="UP001589748">
    <property type="component" value="Unassembled WGS sequence"/>
</dbReference>
<dbReference type="InterPro" id="IPR015802">
    <property type="entry name" value="Cu_amine_oxidase_N3"/>
</dbReference>
<comment type="caution">
    <text evidence="16">The sequence shown here is derived from an EMBL/GenBank/DDBJ whole genome shotgun (WGS) entry which is preliminary data.</text>
</comment>
<proteinExistence type="inferred from homology"/>
<dbReference type="InterPro" id="IPR049948">
    <property type="entry name" value="Cu_Am_ox_TPQ-bd"/>
</dbReference>
<gene>
    <name evidence="16" type="ORF">ACFFVI_07270</name>
</gene>
<keyword evidence="8 11" id="KW-0560">Oxidoreductase</keyword>
<dbReference type="EC" id="1.4.3.-" evidence="11"/>
<dbReference type="InterPro" id="IPR016182">
    <property type="entry name" value="Cu_amine_oxidase_N-reg"/>
</dbReference>
<dbReference type="SUPFAM" id="SSF54416">
    <property type="entry name" value="Amine oxidase N-terminal region"/>
    <property type="match status" value="2"/>
</dbReference>
<evidence type="ECO:0000256" key="7">
    <source>
        <dbReference type="ARBA" id="ARBA00022772"/>
    </source>
</evidence>
<dbReference type="Pfam" id="PF21994">
    <property type="entry name" value="AGAO-like_N2"/>
    <property type="match status" value="1"/>
</dbReference>
<dbReference type="Pfam" id="PF01179">
    <property type="entry name" value="Cu_amine_oxid"/>
    <property type="match status" value="1"/>
</dbReference>
<comment type="PTM">
    <text evidence="11">Topaquinone (TPQ) is generated by copper-dependent autoxidation of a specific tyrosyl residue.</text>
</comment>
<dbReference type="InterPro" id="IPR036460">
    <property type="entry name" value="Cu_amine_oxidase_C_sf"/>
</dbReference>
<evidence type="ECO:0000256" key="11">
    <source>
        <dbReference type="RuleBase" id="RU000672"/>
    </source>
</evidence>
<evidence type="ECO:0000259" key="15">
    <source>
        <dbReference type="Pfam" id="PF21994"/>
    </source>
</evidence>
<keyword evidence="9 11" id="KW-0186">Copper</keyword>
<feature type="domain" description="Copper amine oxidase catalytic" evidence="13">
    <location>
        <begin position="236"/>
        <end position="639"/>
    </location>
</feature>
<feature type="domain" description="AGAO-like N2" evidence="15">
    <location>
        <begin position="22"/>
        <end position="96"/>
    </location>
</feature>
<comment type="subunit">
    <text evidence="5">Homodimer.</text>
</comment>
<dbReference type="RefSeq" id="WP_380136117.1">
    <property type="nucleotide sequence ID" value="NZ_JBHLUI010000003.1"/>
</dbReference>
<evidence type="ECO:0000313" key="16">
    <source>
        <dbReference type="EMBL" id="MFB9376766.1"/>
    </source>
</evidence>
<evidence type="ECO:0000259" key="14">
    <source>
        <dbReference type="Pfam" id="PF02728"/>
    </source>
</evidence>
<keyword evidence="6 11" id="KW-0479">Metal-binding</keyword>